<accession>A0A0D1Y9P5</accession>
<name>A0A0D1Y9P5_9EURO</name>
<dbReference type="AlphaFoldDB" id="A0A0D1Y9P5"/>
<evidence type="ECO:0008006" key="3">
    <source>
        <dbReference type="Google" id="ProtNLM"/>
    </source>
</evidence>
<dbReference type="OrthoDB" id="376826at2759"/>
<evidence type="ECO:0000313" key="1">
    <source>
        <dbReference type="EMBL" id="KIV79677.1"/>
    </source>
</evidence>
<dbReference type="STRING" id="1016849.A0A0D1Y9P5"/>
<dbReference type="Proteomes" id="UP000053599">
    <property type="component" value="Unassembled WGS sequence"/>
</dbReference>
<gene>
    <name evidence="1" type="ORF">PV11_07225</name>
</gene>
<protein>
    <recommendedName>
        <fullName evidence="3">Pathogenesis associated protein Cap20</fullName>
    </recommendedName>
</protein>
<organism evidence="1 2">
    <name type="scientific">Exophiala sideris</name>
    <dbReference type="NCBI Taxonomy" id="1016849"/>
    <lineage>
        <taxon>Eukaryota</taxon>
        <taxon>Fungi</taxon>
        <taxon>Dikarya</taxon>
        <taxon>Ascomycota</taxon>
        <taxon>Pezizomycotina</taxon>
        <taxon>Eurotiomycetes</taxon>
        <taxon>Chaetothyriomycetidae</taxon>
        <taxon>Chaetothyriales</taxon>
        <taxon>Herpotrichiellaceae</taxon>
        <taxon>Exophiala</taxon>
    </lineage>
</organism>
<evidence type="ECO:0000313" key="2">
    <source>
        <dbReference type="Proteomes" id="UP000053599"/>
    </source>
</evidence>
<dbReference type="EMBL" id="KN846953">
    <property type="protein sequence ID" value="KIV79677.1"/>
    <property type="molecule type" value="Genomic_DNA"/>
</dbReference>
<dbReference type="Pfam" id="PF17316">
    <property type="entry name" value="Perilipin_2"/>
    <property type="match status" value="1"/>
</dbReference>
<sequence length="196" mass="21581">MSYSQQTTINSNTMGDATVNGDMPQSAVLNHLQSYPVVSDTIKTVKDNPYGAKSIDLTNAGYAKFVKPTLPYFETPASYAKPYVAKADELGDKFLSKFDEQVPIVKSETKDIQNTVFSYVSWPIVKANDTKDWAFKTYDDEYKKCGGDGVVAGGKAMVTTSLVLTSDMLKWVSSFLQQKKEEAKGIAQEAQQKASQ</sequence>
<proteinExistence type="predicted"/>
<reference evidence="1 2" key="1">
    <citation type="submission" date="2015-01" db="EMBL/GenBank/DDBJ databases">
        <title>The Genome Sequence of Exophiala sideris CBS121828.</title>
        <authorList>
            <consortium name="The Broad Institute Genomics Platform"/>
            <person name="Cuomo C."/>
            <person name="de Hoog S."/>
            <person name="Gorbushina A."/>
            <person name="Stielow B."/>
            <person name="Teixiera M."/>
            <person name="Abouelleil A."/>
            <person name="Chapman S.B."/>
            <person name="Priest M."/>
            <person name="Young S.K."/>
            <person name="Wortman J."/>
            <person name="Nusbaum C."/>
            <person name="Birren B."/>
        </authorList>
    </citation>
    <scope>NUCLEOTIDE SEQUENCE [LARGE SCALE GENOMIC DNA]</scope>
    <source>
        <strain evidence="1 2">CBS 121828</strain>
    </source>
</reference>